<comment type="caution">
    <text evidence="1">The sequence shown here is derived from an EMBL/GenBank/DDBJ whole genome shotgun (WGS) entry which is preliminary data.</text>
</comment>
<protein>
    <submittedName>
        <fullName evidence="1">Uncharacterized protein</fullName>
    </submittedName>
</protein>
<evidence type="ECO:0000313" key="1">
    <source>
        <dbReference type="EMBL" id="NEZ92547.1"/>
    </source>
</evidence>
<dbReference type="Proteomes" id="UP000473887">
    <property type="component" value="Unassembled WGS sequence"/>
</dbReference>
<organism evidence="1 2">
    <name type="scientific">Clostridium botulinum</name>
    <dbReference type="NCBI Taxonomy" id="1491"/>
    <lineage>
        <taxon>Bacteria</taxon>
        <taxon>Bacillati</taxon>
        <taxon>Bacillota</taxon>
        <taxon>Clostridia</taxon>
        <taxon>Eubacteriales</taxon>
        <taxon>Clostridiaceae</taxon>
        <taxon>Clostridium</taxon>
    </lineage>
</organism>
<dbReference type="AlphaFoldDB" id="A0A6B4M9D3"/>
<accession>A0A6B4M9D3</accession>
<proteinExistence type="predicted"/>
<dbReference type="EMBL" id="SGKC01000020">
    <property type="protein sequence ID" value="NEZ92547.1"/>
    <property type="molecule type" value="Genomic_DNA"/>
</dbReference>
<reference evidence="1 2" key="1">
    <citation type="submission" date="2019-02" db="EMBL/GenBank/DDBJ databases">
        <title>Genome sequencing of Clostridium botulinum clinical isolates.</title>
        <authorList>
            <person name="Brunt J."/>
            <person name="Van Vliet A.H.M."/>
            <person name="Stringer S.C."/>
            <person name="Grant K.A."/>
            <person name="Carter A.C."/>
            <person name="Peck M.W."/>
        </authorList>
    </citation>
    <scope>NUCLEOTIDE SEQUENCE [LARGE SCALE GENOMIC DNA]</scope>
    <source>
        <strain evidence="1 2">H142660711</strain>
    </source>
</reference>
<name>A0A6B4M9D3_CLOBO</name>
<gene>
    <name evidence="1" type="ORF">EXM69_11460</name>
</gene>
<sequence length="41" mass="4993">MPFIVVINGLFYVKIKKNRKIFKKSIAYLLFSMYNYKTNEE</sequence>
<evidence type="ECO:0000313" key="2">
    <source>
        <dbReference type="Proteomes" id="UP000473887"/>
    </source>
</evidence>